<protein>
    <submittedName>
        <fullName evidence="2">Thioredoxin 1</fullName>
    </submittedName>
</protein>
<gene>
    <name evidence="2" type="ORF">J2S07_001262</name>
</gene>
<evidence type="ECO:0000313" key="2">
    <source>
        <dbReference type="EMBL" id="MDQ0154958.1"/>
    </source>
</evidence>
<dbReference type="InterPro" id="IPR036249">
    <property type="entry name" value="Thioredoxin-like_sf"/>
</dbReference>
<name>A0ABT9V1X5_9BACL</name>
<accession>A0ABT9V1X5</accession>
<dbReference type="Proteomes" id="UP001231362">
    <property type="component" value="Unassembled WGS sequence"/>
</dbReference>
<comment type="caution">
    <text evidence="2">The sequence shown here is derived from an EMBL/GenBank/DDBJ whole genome shotgun (WGS) entry which is preliminary data.</text>
</comment>
<proteinExistence type="predicted"/>
<feature type="domain" description="Thioredoxin" evidence="1">
    <location>
        <begin position="11"/>
        <end position="85"/>
    </location>
</feature>
<sequence length="92" mass="10133">MAIIIRKLSRPGCRPCAAISHYLAEIAPQIAEEGATVTEHDVMVERGLLEKYEITGVPVLVFERSGVEVARLTGLVSPEEILDTLIYAKEVR</sequence>
<reference evidence="2 3" key="1">
    <citation type="submission" date="2023-07" db="EMBL/GenBank/DDBJ databases">
        <title>Genomic Encyclopedia of Type Strains, Phase IV (KMG-IV): sequencing the most valuable type-strain genomes for metagenomic binning, comparative biology and taxonomic classification.</title>
        <authorList>
            <person name="Goeker M."/>
        </authorList>
    </citation>
    <scope>NUCLEOTIDE SEQUENCE [LARGE SCALE GENOMIC DNA]</scope>
    <source>
        <strain evidence="2 3">DSM 23948</strain>
    </source>
</reference>
<dbReference type="EMBL" id="JAUSTU010000004">
    <property type="protein sequence ID" value="MDQ0154958.1"/>
    <property type="molecule type" value="Genomic_DNA"/>
</dbReference>
<dbReference type="SUPFAM" id="SSF52833">
    <property type="entry name" value="Thioredoxin-like"/>
    <property type="match status" value="1"/>
</dbReference>
<evidence type="ECO:0000259" key="1">
    <source>
        <dbReference type="Pfam" id="PF00085"/>
    </source>
</evidence>
<dbReference type="RefSeq" id="WP_307149535.1">
    <property type="nucleotide sequence ID" value="NZ_JAUSTU010000004.1"/>
</dbReference>
<dbReference type="Gene3D" id="3.40.30.10">
    <property type="entry name" value="Glutaredoxin"/>
    <property type="match status" value="1"/>
</dbReference>
<organism evidence="2 3">
    <name type="scientific">Anoxybacillus andreesenii</name>
    <dbReference type="NCBI Taxonomy" id="1325932"/>
    <lineage>
        <taxon>Bacteria</taxon>
        <taxon>Bacillati</taxon>
        <taxon>Bacillota</taxon>
        <taxon>Bacilli</taxon>
        <taxon>Bacillales</taxon>
        <taxon>Anoxybacillaceae</taxon>
        <taxon>Anoxybacillus</taxon>
    </lineage>
</organism>
<dbReference type="InterPro" id="IPR013766">
    <property type="entry name" value="Thioredoxin_domain"/>
</dbReference>
<evidence type="ECO:0000313" key="3">
    <source>
        <dbReference type="Proteomes" id="UP001231362"/>
    </source>
</evidence>
<dbReference type="Pfam" id="PF00085">
    <property type="entry name" value="Thioredoxin"/>
    <property type="match status" value="1"/>
</dbReference>
<dbReference type="CDD" id="cd02947">
    <property type="entry name" value="TRX_family"/>
    <property type="match status" value="1"/>
</dbReference>
<keyword evidence="3" id="KW-1185">Reference proteome</keyword>